<dbReference type="GO" id="GO:0005886">
    <property type="term" value="C:plasma membrane"/>
    <property type="evidence" value="ECO:0007669"/>
    <property type="project" value="TreeGrafter"/>
</dbReference>
<dbReference type="Pfam" id="PF06911">
    <property type="entry name" value="Senescence"/>
    <property type="match status" value="1"/>
</dbReference>
<evidence type="ECO:0000313" key="4">
    <source>
        <dbReference type="Proteomes" id="UP001431209"/>
    </source>
</evidence>
<name>A0AAW2ZQX3_9EUKA</name>
<gene>
    <name evidence="3" type="ORF">AKO1_002352</name>
</gene>
<comment type="caution">
    <text evidence="3">The sequence shown here is derived from an EMBL/GenBank/DDBJ whole genome shotgun (WGS) entry which is preliminary data.</text>
</comment>
<dbReference type="AlphaFoldDB" id="A0AAW2ZQX3"/>
<reference evidence="3 4" key="1">
    <citation type="submission" date="2024-03" db="EMBL/GenBank/DDBJ databases">
        <title>The Acrasis kona genome and developmental transcriptomes reveal deep origins of eukaryotic multicellular pathways.</title>
        <authorList>
            <person name="Sheikh S."/>
            <person name="Fu C.-J."/>
            <person name="Brown M.W."/>
            <person name="Baldauf S.L."/>
        </authorList>
    </citation>
    <scope>NUCLEOTIDE SEQUENCE [LARGE SCALE GENOMIC DNA]</scope>
    <source>
        <strain evidence="3 4">ATCC MYA-3509</strain>
    </source>
</reference>
<feature type="domain" description="Senescence" evidence="2">
    <location>
        <begin position="151"/>
        <end position="339"/>
    </location>
</feature>
<keyword evidence="4" id="KW-1185">Reference proteome</keyword>
<organism evidence="3 4">
    <name type="scientific">Acrasis kona</name>
    <dbReference type="NCBI Taxonomy" id="1008807"/>
    <lineage>
        <taxon>Eukaryota</taxon>
        <taxon>Discoba</taxon>
        <taxon>Heterolobosea</taxon>
        <taxon>Tetramitia</taxon>
        <taxon>Eutetramitia</taxon>
        <taxon>Acrasidae</taxon>
        <taxon>Acrasis</taxon>
    </lineage>
</organism>
<proteinExistence type="predicted"/>
<dbReference type="Proteomes" id="UP001431209">
    <property type="component" value="Unassembled WGS sequence"/>
</dbReference>
<feature type="region of interest" description="Disordered" evidence="1">
    <location>
        <begin position="353"/>
        <end position="405"/>
    </location>
</feature>
<evidence type="ECO:0000259" key="2">
    <source>
        <dbReference type="Pfam" id="PF06911"/>
    </source>
</evidence>
<evidence type="ECO:0000313" key="3">
    <source>
        <dbReference type="EMBL" id="KAL0491144.1"/>
    </source>
</evidence>
<dbReference type="PANTHER" id="PTHR21068">
    <property type="entry name" value="SPARTIN"/>
    <property type="match status" value="1"/>
</dbReference>
<dbReference type="InterPro" id="IPR045036">
    <property type="entry name" value="Spartin-like"/>
</dbReference>
<accession>A0AAW2ZQX3</accession>
<dbReference type="PANTHER" id="PTHR21068:SF43">
    <property type="entry name" value="SPARTIN"/>
    <property type="match status" value="1"/>
</dbReference>
<dbReference type="InterPro" id="IPR009686">
    <property type="entry name" value="Senescence/spartin_C"/>
</dbReference>
<evidence type="ECO:0000256" key="1">
    <source>
        <dbReference type="SAM" id="MobiDB-lite"/>
    </source>
</evidence>
<feature type="compositionally biased region" description="Basic and acidic residues" evidence="1">
    <location>
        <begin position="383"/>
        <end position="405"/>
    </location>
</feature>
<sequence>MYLFNQEPQKEKEPVIVNRLVTLKPVTATKDFPVPVYYEKAIVSLVAYDIHTYNTLQLKSADRVIVFETPFTSDCTILKRTITTYEVILKDERHVFFDVMNADYDSALLFETICTECNVKFVALEGDTLKEAAEQKRKERELAESADPTILHTGARHVSGALVYGTELLNSGIEAAANFVRSNVEEKKADVKVPQQVKDSIIYGRDTAKAIANATSGAIETVVSGATYVVRPFVPVPTKAKNKKSSNEDDDQDVEEQSSVKLYASAVIEGVGAVLNTAMEAKDKIVDQVKKETGNTVAHVLGDEAADVSRDVVATFGHATDIYADFTSMGKGFTKSIAKRAIKRSAMEKMRSWKSDHVEEASSVIRENPSSLEEPTVPQEEQLEIKDNGSIEFKHQEEEHQPSVH</sequence>
<dbReference type="EMBL" id="JAOPGA020001764">
    <property type="protein sequence ID" value="KAL0491144.1"/>
    <property type="molecule type" value="Genomic_DNA"/>
</dbReference>
<protein>
    <recommendedName>
        <fullName evidence="2">Senescence domain-containing protein</fullName>
    </recommendedName>
</protein>